<dbReference type="AlphaFoldDB" id="A0AAV0WKA0"/>
<dbReference type="EMBL" id="CARXXK010000002">
    <property type="protein sequence ID" value="CAI6356136.1"/>
    <property type="molecule type" value="Genomic_DNA"/>
</dbReference>
<evidence type="ECO:0000313" key="1">
    <source>
        <dbReference type="EMBL" id="CAI6356136.1"/>
    </source>
</evidence>
<proteinExistence type="predicted"/>
<gene>
    <name evidence="1" type="ORF">MEUPH1_LOCUS11899</name>
</gene>
<name>A0AAV0WKA0_9HEMI</name>
<dbReference type="Proteomes" id="UP001160148">
    <property type="component" value="Unassembled WGS sequence"/>
</dbReference>
<organism evidence="1 2">
    <name type="scientific">Macrosiphum euphorbiae</name>
    <name type="common">potato aphid</name>
    <dbReference type="NCBI Taxonomy" id="13131"/>
    <lineage>
        <taxon>Eukaryota</taxon>
        <taxon>Metazoa</taxon>
        <taxon>Ecdysozoa</taxon>
        <taxon>Arthropoda</taxon>
        <taxon>Hexapoda</taxon>
        <taxon>Insecta</taxon>
        <taxon>Pterygota</taxon>
        <taxon>Neoptera</taxon>
        <taxon>Paraneoptera</taxon>
        <taxon>Hemiptera</taxon>
        <taxon>Sternorrhyncha</taxon>
        <taxon>Aphidomorpha</taxon>
        <taxon>Aphidoidea</taxon>
        <taxon>Aphididae</taxon>
        <taxon>Macrosiphini</taxon>
        <taxon>Macrosiphum</taxon>
    </lineage>
</organism>
<keyword evidence="2" id="KW-1185">Reference proteome</keyword>
<comment type="caution">
    <text evidence="1">The sequence shown here is derived from an EMBL/GenBank/DDBJ whole genome shotgun (WGS) entry which is preliminary data.</text>
</comment>
<reference evidence="1 2" key="1">
    <citation type="submission" date="2023-01" db="EMBL/GenBank/DDBJ databases">
        <authorList>
            <person name="Whitehead M."/>
        </authorList>
    </citation>
    <scope>NUCLEOTIDE SEQUENCE [LARGE SCALE GENOMIC DNA]</scope>
</reference>
<evidence type="ECO:0000313" key="2">
    <source>
        <dbReference type="Proteomes" id="UP001160148"/>
    </source>
</evidence>
<accession>A0AAV0WKA0</accession>
<sequence length="75" mass="8194">MVFSIVNEASKTSTVISDWSEKFRNFSKDELASFKVTRGRGLVSSSLSSSKLKVFSKISASERTPHTTTSSSTLT</sequence>
<protein>
    <submittedName>
        <fullName evidence="1">Uncharacterized protein</fullName>
    </submittedName>
</protein>